<dbReference type="GO" id="GO:1990234">
    <property type="term" value="C:transferase complex"/>
    <property type="evidence" value="ECO:0007669"/>
    <property type="project" value="UniProtKB-ARBA"/>
</dbReference>
<dbReference type="EMBL" id="NCSJ02000431">
    <property type="protein sequence ID" value="RFU24564.1"/>
    <property type="molecule type" value="Genomic_DNA"/>
</dbReference>
<evidence type="ECO:0000256" key="5">
    <source>
        <dbReference type="ARBA" id="ARBA00043913"/>
    </source>
</evidence>
<feature type="non-terminal residue" evidence="8">
    <location>
        <position position="1"/>
    </location>
</feature>
<proteinExistence type="inferred from homology"/>
<dbReference type="InterPro" id="IPR036322">
    <property type="entry name" value="WD40_repeat_dom_sf"/>
</dbReference>
<name>A0A3E2GTR5_SCYLI</name>
<dbReference type="InterPro" id="IPR010730">
    <property type="entry name" value="HET"/>
</dbReference>
<feature type="repeat" description="WD" evidence="6">
    <location>
        <begin position="178"/>
        <end position="219"/>
    </location>
</feature>
<dbReference type="SUPFAM" id="SSF50978">
    <property type="entry name" value="WD40 repeat-like"/>
    <property type="match status" value="1"/>
</dbReference>
<dbReference type="OrthoDB" id="674604at2759"/>
<reference evidence="8 9" key="1">
    <citation type="submission" date="2018-05" db="EMBL/GenBank/DDBJ databases">
        <title>Draft genome sequence of Scytalidium lignicola DSM 105466, a ubiquitous saprotrophic fungus.</title>
        <authorList>
            <person name="Buettner E."/>
            <person name="Gebauer A.M."/>
            <person name="Hofrichter M."/>
            <person name="Liers C."/>
            <person name="Kellner H."/>
        </authorList>
    </citation>
    <scope>NUCLEOTIDE SEQUENCE [LARGE SCALE GENOMIC DNA]</scope>
    <source>
        <strain evidence="8 9">DSM 105466</strain>
    </source>
</reference>
<dbReference type="PROSITE" id="PS00678">
    <property type="entry name" value="WD_REPEATS_1"/>
    <property type="match status" value="2"/>
</dbReference>
<dbReference type="InterPro" id="IPR019775">
    <property type="entry name" value="WD40_repeat_CS"/>
</dbReference>
<sequence>MRLLKLEANGEFSLTNDITYPTAPYAILSHTWEEDDEEVTFEDLKDGFRKTKKEYKKLQFCGQQAVRDSLQYFWVDTCCINKSRDSIFDISMLVIYGEGKEKAFRRLNCEWKYRLDEYSQATSDYAKRFGVLQRTLEGHRDWVTSVAFSPDSKLLASASFDNTVRLWDTVINMLQWTLEGHRGEVNSVAFSPVSRLLASGSADKTLRLWDTATGVLQWTLEGHRQIVSVAFSPDSKLLASASDDNIVRLWDITTGTLQRTLEGHFVWVISFQNVLTYVAYKLVIT</sequence>
<evidence type="ECO:0000256" key="6">
    <source>
        <dbReference type="PROSITE-ProRule" id="PRU00221"/>
    </source>
</evidence>
<feature type="repeat" description="WD" evidence="6">
    <location>
        <begin position="226"/>
        <end position="260"/>
    </location>
</feature>
<keyword evidence="9" id="KW-1185">Reference proteome</keyword>
<feature type="repeat" description="WD" evidence="6">
    <location>
        <begin position="136"/>
        <end position="168"/>
    </location>
</feature>
<comment type="caution">
    <text evidence="8">The sequence shown here is derived from an EMBL/GenBank/DDBJ whole genome shotgun (WGS) entry which is preliminary data.</text>
</comment>
<evidence type="ECO:0000256" key="2">
    <source>
        <dbReference type="ARBA" id="ARBA00022737"/>
    </source>
</evidence>
<dbReference type="AlphaFoldDB" id="A0A3E2GTR5"/>
<dbReference type="GO" id="GO:0005634">
    <property type="term" value="C:nucleus"/>
    <property type="evidence" value="ECO:0007669"/>
    <property type="project" value="TreeGrafter"/>
</dbReference>
<dbReference type="Proteomes" id="UP000258309">
    <property type="component" value="Unassembled WGS sequence"/>
</dbReference>
<dbReference type="InterPro" id="IPR001680">
    <property type="entry name" value="WD40_rpt"/>
</dbReference>
<dbReference type="SMART" id="SM00320">
    <property type="entry name" value="WD40"/>
    <property type="match status" value="3"/>
</dbReference>
<dbReference type="CDD" id="cd00200">
    <property type="entry name" value="WD40"/>
    <property type="match status" value="1"/>
</dbReference>
<dbReference type="PROSITE" id="PS50294">
    <property type="entry name" value="WD_REPEATS_REGION"/>
    <property type="match status" value="3"/>
</dbReference>
<protein>
    <recommendedName>
        <fullName evidence="4">Mitochondrial division protein 1</fullName>
    </recommendedName>
</protein>
<dbReference type="PRINTS" id="PR00320">
    <property type="entry name" value="GPROTEINBRPT"/>
</dbReference>
<dbReference type="STRING" id="5539.A0A3E2GTR5"/>
<dbReference type="InterPro" id="IPR015943">
    <property type="entry name" value="WD40/YVTN_repeat-like_dom_sf"/>
</dbReference>
<dbReference type="Pfam" id="PF00400">
    <property type="entry name" value="WD40"/>
    <property type="match status" value="3"/>
</dbReference>
<dbReference type="PANTHER" id="PTHR22847:SF637">
    <property type="entry name" value="WD REPEAT DOMAIN 5B"/>
    <property type="match status" value="1"/>
</dbReference>
<accession>A0A3E2GTR5</accession>
<dbReference type="InterPro" id="IPR020472">
    <property type="entry name" value="WD40_PAC1"/>
</dbReference>
<evidence type="ECO:0000256" key="1">
    <source>
        <dbReference type="ARBA" id="ARBA00022574"/>
    </source>
</evidence>
<evidence type="ECO:0000313" key="9">
    <source>
        <dbReference type="Proteomes" id="UP000258309"/>
    </source>
</evidence>
<keyword evidence="1 6" id="KW-0853">WD repeat</keyword>
<dbReference type="Pfam" id="PF06985">
    <property type="entry name" value="HET"/>
    <property type="match status" value="1"/>
</dbReference>
<gene>
    <name evidence="8" type="ORF">B7463_g11775</name>
</gene>
<evidence type="ECO:0000259" key="7">
    <source>
        <dbReference type="Pfam" id="PF06985"/>
    </source>
</evidence>
<comment type="similarity">
    <text evidence="3">Belongs to the WD repeat MDV1/CAF4 family.</text>
</comment>
<feature type="domain" description="Heterokaryon incompatibility" evidence="7">
    <location>
        <begin position="25"/>
        <end position="86"/>
    </location>
</feature>
<dbReference type="PANTHER" id="PTHR22847">
    <property type="entry name" value="WD40 REPEAT PROTEIN"/>
    <property type="match status" value="1"/>
</dbReference>
<keyword evidence="2" id="KW-0677">Repeat</keyword>
<feature type="non-terminal residue" evidence="8">
    <location>
        <position position="285"/>
    </location>
</feature>
<organism evidence="8 9">
    <name type="scientific">Scytalidium lignicola</name>
    <name type="common">Hyphomycete</name>
    <dbReference type="NCBI Taxonomy" id="5539"/>
    <lineage>
        <taxon>Eukaryota</taxon>
        <taxon>Fungi</taxon>
        <taxon>Dikarya</taxon>
        <taxon>Ascomycota</taxon>
        <taxon>Pezizomycotina</taxon>
        <taxon>Leotiomycetes</taxon>
        <taxon>Leotiomycetes incertae sedis</taxon>
        <taxon>Scytalidium</taxon>
    </lineage>
</organism>
<dbReference type="Gene3D" id="2.130.10.10">
    <property type="entry name" value="YVTN repeat-like/Quinoprotein amine dehydrogenase"/>
    <property type="match status" value="2"/>
</dbReference>
<dbReference type="PROSITE" id="PS50082">
    <property type="entry name" value="WD_REPEATS_2"/>
    <property type="match status" value="3"/>
</dbReference>
<comment type="function">
    <text evidence="5">Involved in mitochondrial fission. Acts as an adapter protein required to form mitochondrial fission complexes. Formation of these complexes is required to promote constriction and fission of the mitochondrial compartment at a late step in mitochondrial division.</text>
</comment>
<evidence type="ECO:0000256" key="3">
    <source>
        <dbReference type="ARBA" id="ARBA00038415"/>
    </source>
</evidence>
<evidence type="ECO:0000313" key="8">
    <source>
        <dbReference type="EMBL" id="RFU24564.1"/>
    </source>
</evidence>
<evidence type="ECO:0000256" key="4">
    <source>
        <dbReference type="ARBA" id="ARBA00039789"/>
    </source>
</evidence>